<dbReference type="InterPro" id="IPR058345">
    <property type="entry name" value="DUF8032"/>
</dbReference>
<feature type="region of interest" description="Disordered" evidence="1">
    <location>
        <begin position="23"/>
        <end position="48"/>
    </location>
</feature>
<evidence type="ECO:0000256" key="1">
    <source>
        <dbReference type="SAM" id="MobiDB-lite"/>
    </source>
</evidence>
<dbReference type="EMBL" id="JANBPY010001110">
    <property type="protein sequence ID" value="KAJ1961573.1"/>
    <property type="molecule type" value="Genomic_DNA"/>
</dbReference>
<keyword evidence="4" id="KW-1185">Reference proteome</keyword>
<name>A0A9W8E6Q7_9FUNG</name>
<sequence>MSFGMPGTPNSAAMSHSMSMASPMPMVQSTDQMGTSFTGNSNVPNDSLRRVRSRGMTTGCNQTGHPVGRRRATVVEAQPTKPSFPSLENSMLFTTPPVVQSAGLPGHTSVLNRGLLSPIGESTATIPSQSSNVPLVSEFPQPLVDTRTRSLSMTGAYPESPFGALSTMPDAHSMAQPTGNHMSMLQSQLGHMVNQMPVTPRYHTMSVVVNGQSTGLTLRVDIENVPPHVLTDEFKVANAVYRKAYQLMVDPEGHIKRESNSTTDQGGNSGTTDEHLDSATLQQQMFANEIGWRLVCLNSSVLGQSVDLTRQVVAEYQNLTGNSELTAAQWGGLDDSGNSVLGATVTADQSNNPETCPPMQTSISASAVEGCGRSDTLTFVSQDSPQRPASYDTKSNVSHHSRSSSNTVDVQQTDLISRHPQALHPSNFTQDAMDSMVFKNDSLAFPNPGSELHACDSSVSTTMELDYYLHTM</sequence>
<feature type="compositionally biased region" description="Polar residues" evidence="1">
    <location>
        <begin position="376"/>
        <end position="387"/>
    </location>
</feature>
<organism evidence="3 4">
    <name type="scientific">Dispira parvispora</name>
    <dbReference type="NCBI Taxonomy" id="1520584"/>
    <lineage>
        <taxon>Eukaryota</taxon>
        <taxon>Fungi</taxon>
        <taxon>Fungi incertae sedis</taxon>
        <taxon>Zoopagomycota</taxon>
        <taxon>Kickxellomycotina</taxon>
        <taxon>Dimargaritomycetes</taxon>
        <taxon>Dimargaritales</taxon>
        <taxon>Dimargaritaceae</taxon>
        <taxon>Dispira</taxon>
    </lineage>
</organism>
<feature type="domain" description="DUF8032" evidence="2">
    <location>
        <begin position="202"/>
        <end position="318"/>
    </location>
</feature>
<feature type="compositionally biased region" description="Polar residues" evidence="1">
    <location>
        <begin position="27"/>
        <end position="45"/>
    </location>
</feature>
<reference evidence="3" key="1">
    <citation type="submission" date="2022-07" db="EMBL/GenBank/DDBJ databases">
        <title>Phylogenomic reconstructions and comparative analyses of Kickxellomycotina fungi.</title>
        <authorList>
            <person name="Reynolds N.K."/>
            <person name="Stajich J.E."/>
            <person name="Barry K."/>
            <person name="Grigoriev I.V."/>
            <person name="Crous P."/>
            <person name="Smith M.E."/>
        </authorList>
    </citation>
    <scope>NUCLEOTIDE SEQUENCE</scope>
    <source>
        <strain evidence="3">RSA 1196</strain>
    </source>
</reference>
<evidence type="ECO:0000313" key="4">
    <source>
        <dbReference type="Proteomes" id="UP001150925"/>
    </source>
</evidence>
<dbReference type="AlphaFoldDB" id="A0A9W8E6Q7"/>
<dbReference type="Proteomes" id="UP001150925">
    <property type="component" value="Unassembled WGS sequence"/>
</dbReference>
<dbReference type="Pfam" id="PF26087">
    <property type="entry name" value="DUF8032"/>
    <property type="match status" value="1"/>
</dbReference>
<dbReference type="OrthoDB" id="5599902at2759"/>
<feature type="region of interest" description="Disordered" evidence="1">
    <location>
        <begin position="341"/>
        <end position="361"/>
    </location>
</feature>
<feature type="region of interest" description="Disordered" evidence="1">
    <location>
        <begin position="376"/>
        <end position="409"/>
    </location>
</feature>
<accession>A0A9W8E6Q7</accession>
<evidence type="ECO:0000259" key="2">
    <source>
        <dbReference type="Pfam" id="PF26087"/>
    </source>
</evidence>
<comment type="caution">
    <text evidence="3">The sequence shown here is derived from an EMBL/GenBank/DDBJ whole genome shotgun (WGS) entry which is preliminary data.</text>
</comment>
<proteinExistence type="predicted"/>
<protein>
    <recommendedName>
        <fullName evidence="2">DUF8032 domain-containing protein</fullName>
    </recommendedName>
</protein>
<gene>
    <name evidence="3" type="ORF">IWQ62_003815</name>
</gene>
<evidence type="ECO:0000313" key="3">
    <source>
        <dbReference type="EMBL" id="KAJ1961573.1"/>
    </source>
</evidence>
<feature type="region of interest" description="Disordered" evidence="1">
    <location>
        <begin position="252"/>
        <end position="275"/>
    </location>
</feature>